<accession>A0ABV7D9Z5</accession>
<name>A0ABV7D9Z5_9HYPH</name>
<evidence type="ECO:0000313" key="2">
    <source>
        <dbReference type="Proteomes" id="UP001595377"/>
    </source>
</evidence>
<proteinExistence type="predicted"/>
<organism evidence="1 2">
    <name type="scientific">Shinella pollutisoli</name>
    <dbReference type="NCBI Taxonomy" id="2250594"/>
    <lineage>
        <taxon>Bacteria</taxon>
        <taxon>Pseudomonadati</taxon>
        <taxon>Pseudomonadota</taxon>
        <taxon>Alphaproteobacteria</taxon>
        <taxon>Hyphomicrobiales</taxon>
        <taxon>Rhizobiaceae</taxon>
        <taxon>Shinella</taxon>
    </lineage>
</organism>
<dbReference type="EMBL" id="JBHRSP010000001">
    <property type="protein sequence ID" value="MFC3071492.1"/>
    <property type="molecule type" value="Genomic_DNA"/>
</dbReference>
<evidence type="ECO:0000313" key="1">
    <source>
        <dbReference type="EMBL" id="MFC3071492.1"/>
    </source>
</evidence>
<keyword evidence="2" id="KW-1185">Reference proteome</keyword>
<dbReference type="RefSeq" id="WP_257316093.1">
    <property type="nucleotide sequence ID" value="NZ_JANFDG010000016.1"/>
</dbReference>
<gene>
    <name evidence="1" type="ORF">ACFOHH_00060</name>
</gene>
<reference evidence="2" key="1">
    <citation type="journal article" date="2019" name="Int. J. Syst. Evol. Microbiol.">
        <title>The Global Catalogue of Microorganisms (GCM) 10K type strain sequencing project: providing services to taxonomists for standard genome sequencing and annotation.</title>
        <authorList>
            <consortium name="The Broad Institute Genomics Platform"/>
            <consortium name="The Broad Institute Genome Sequencing Center for Infectious Disease"/>
            <person name="Wu L."/>
            <person name="Ma J."/>
        </authorList>
    </citation>
    <scope>NUCLEOTIDE SEQUENCE [LARGE SCALE GENOMIC DNA]</scope>
    <source>
        <strain evidence="2">KCTC 52677</strain>
    </source>
</reference>
<dbReference type="Proteomes" id="UP001595377">
    <property type="component" value="Unassembled WGS sequence"/>
</dbReference>
<comment type="caution">
    <text evidence="1">The sequence shown here is derived from an EMBL/GenBank/DDBJ whole genome shotgun (WGS) entry which is preliminary data.</text>
</comment>
<sequence length="143" mass="14345">MTGIYNLGDAAIAQAVTDLIITEGVSTSGTPQALIDRLEGMSAVSLQASLVYGSGGTACVVVVQTSLDQGQSWIDVARFDFAQASAKKIASVSAMVAAAPAPVAALGAEGKLDGILGDRLRAKVTSSGTYGGNTSISVRAAVR</sequence>
<protein>
    <submittedName>
        <fullName evidence="1">Uncharacterized protein</fullName>
    </submittedName>
</protein>